<feature type="active site" evidence="3">
    <location>
        <position position="353"/>
    </location>
</feature>
<accession>U5H0Y6</accession>
<reference evidence="11" key="1">
    <citation type="submission" date="2010-11" db="EMBL/GenBank/DDBJ databases">
        <title>The genome sequence of Microbotryum violaceum strain p1A1 Lamole.</title>
        <authorList>
            <person name="Cuomo C."/>
            <person name="Perlin M."/>
            <person name="Young S.K."/>
            <person name="Zeng Q."/>
            <person name="Gargeya S."/>
            <person name="Alvarado L."/>
            <person name="Berlin A."/>
            <person name="Chapman S.B."/>
            <person name="Chen Z."/>
            <person name="Freedman E."/>
            <person name="Gellesch M."/>
            <person name="Goldberg J."/>
            <person name="Griggs A."/>
            <person name="Gujja S."/>
            <person name="Heilman E."/>
            <person name="Heiman D."/>
            <person name="Howarth C."/>
            <person name="Mehta T."/>
            <person name="Neiman D."/>
            <person name="Pearson M."/>
            <person name="Roberts A."/>
            <person name="Saif S."/>
            <person name="Shea T."/>
            <person name="Shenoy N."/>
            <person name="Sisk P."/>
            <person name="Stolte C."/>
            <person name="Sykes S."/>
            <person name="White J."/>
            <person name="Yandava C."/>
            <person name="Haas B."/>
            <person name="Nusbaum C."/>
            <person name="Birren B."/>
        </authorList>
    </citation>
    <scope>NUCLEOTIDE SEQUENCE [LARGE SCALE GENOMIC DNA]</scope>
    <source>
        <strain evidence="11">p1A1 Lamole</strain>
    </source>
</reference>
<feature type="compositionally biased region" description="Low complexity" evidence="6">
    <location>
        <begin position="274"/>
        <end position="323"/>
    </location>
</feature>
<dbReference type="InterPro" id="IPR034164">
    <property type="entry name" value="Pepsin-like_dom"/>
</dbReference>
<proteinExistence type="inferred from homology"/>
<dbReference type="PANTHER" id="PTHR47966:SF51">
    <property type="entry name" value="BETA-SITE APP-CLEAVING ENZYME, ISOFORM A-RELATED"/>
    <property type="match status" value="1"/>
</dbReference>
<gene>
    <name evidence="9" type="ORF">MVLG_01053</name>
</gene>
<feature type="region of interest" description="Disordered" evidence="6">
    <location>
        <begin position="53"/>
        <end position="89"/>
    </location>
</feature>
<dbReference type="Gene3D" id="2.40.70.10">
    <property type="entry name" value="Acid Proteases"/>
    <property type="match status" value="2"/>
</dbReference>
<dbReference type="GO" id="GO:0006508">
    <property type="term" value="P:proteolysis"/>
    <property type="evidence" value="ECO:0007669"/>
    <property type="project" value="UniProtKB-KW"/>
</dbReference>
<dbReference type="InterPro" id="IPR021109">
    <property type="entry name" value="Peptidase_aspartic_dom_sf"/>
</dbReference>
<organism evidence="9">
    <name type="scientific">Microbotryum lychnidis-dioicae (strain p1A1 Lamole / MvSl-1064)</name>
    <name type="common">Anther smut fungus</name>
    <dbReference type="NCBI Taxonomy" id="683840"/>
    <lineage>
        <taxon>Eukaryota</taxon>
        <taxon>Fungi</taxon>
        <taxon>Dikarya</taxon>
        <taxon>Basidiomycota</taxon>
        <taxon>Pucciniomycotina</taxon>
        <taxon>Microbotryomycetes</taxon>
        <taxon>Microbotryales</taxon>
        <taxon>Microbotryaceae</taxon>
        <taxon>Microbotryum</taxon>
    </lineage>
</organism>
<dbReference type="OMA" id="PMEWDES"/>
<evidence type="ECO:0000313" key="11">
    <source>
        <dbReference type="Proteomes" id="UP000017200"/>
    </source>
</evidence>
<dbReference type="InterPro" id="IPR001461">
    <property type="entry name" value="Aspartic_peptidase_A1"/>
</dbReference>
<keyword evidence="4" id="KW-1015">Disulfide bond</keyword>
<dbReference type="PRINTS" id="PR00792">
    <property type="entry name" value="PEPSIN"/>
</dbReference>
<evidence type="ECO:0000256" key="3">
    <source>
        <dbReference type="PIRSR" id="PIRSR601461-1"/>
    </source>
</evidence>
<dbReference type="CDD" id="cd05471">
    <property type="entry name" value="pepsin_like"/>
    <property type="match status" value="1"/>
</dbReference>
<dbReference type="InParanoid" id="U5H0Y6"/>
<evidence type="ECO:0000256" key="6">
    <source>
        <dbReference type="SAM" id="MobiDB-lite"/>
    </source>
</evidence>
<evidence type="ECO:0000256" key="5">
    <source>
        <dbReference type="RuleBase" id="RU000454"/>
    </source>
</evidence>
<dbReference type="HOGENOM" id="CLU_013253_1_4_1"/>
<dbReference type="InterPro" id="IPR001969">
    <property type="entry name" value="Aspartic_peptidase_AS"/>
</dbReference>
<keyword evidence="5" id="KW-0645">Protease</keyword>
<keyword evidence="11" id="KW-1185">Reference proteome</keyword>
<dbReference type="PROSITE" id="PS51767">
    <property type="entry name" value="PEPTIDASE_A1"/>
    <property type="match status" value="1"/>
</dbReference>
<evidence type="ECO:0000256" key="4">
    <source>
        <dbReference type="PIRSR" id="PIRSR601461-2"/>
    </source>
</evidence>
<dbReference type="PROSITE" id="PS00141">
    <property type="entry name" value="ASP_PROTEASE"/>
    <property type="match status" value="1"/>
</dbReference>
<dbReference type="OrthoDB" id="15189at2759"/>
<evidence type="ECO:0000313" key="9">
    <source>
        <dbReference type="EMBL" id="KDE08589.1"/>
    </source>
</evidence>
<feature type="region of interest" description="Disordered" evidence="6">
    <location>
        <begin position="179"/>
        <end position="198"/>
    </location>
</feature>
<feature type="region of interest" description="Disordered" evidence="6">
    <location>
        <begin position="371"/>
        <end position="392"/>
    </location>
</feature>
<keyword evidence="7" id="KW-0732">Signal</keyword>
<feature type="compositionally biased region" description="Low complexity" evidence="6">
    <location>
        <begin position="254"/>
        <end position="265"/>
    </location>
</feature>
<dbReference type="GO" id="GO:0004190">
    <property type="term" value="F:aspartic-type endopeptidase activity"/>
    <property type="evidence" value="ECO:0007669"/>
    <property type="project" value="UniProtKB-KW"/>
</dbReference>
<dbReference type="AlphaFoldDB" id="U5H0Y6"/>
<evidence type="ECO:0000256" key="2">
    <source>
        <dbReference type="ARBA" id="ARBA00022750"/>
    </source>
</evidence>
<feature type="chain" id="PRO_5009724352" description="Peptidase A1 domain-containing protein" evidence="7">
    <location>
        <begin position="18"/>
        <end position="648"/>
    </location>
</feature>
<dbReference type="InterPro" id="IPR033121">
    <property type="entry name" value="PEPTIDASE_A1"/>
</dbReference>
<protein>
    <recommendedName>
        <fullName evidence="8">Peptidase A1 domain-containing protein</fullName>
    </recommendedName>
</protein>
<evidence type="ECO:0000256" key="7">
    <source>
        <dbReference type="SAM" id="SignalP"/>
    </source>
</evidence>
<dbReference type="EMBL" id="AEIJ01000089">
    <property type="status" value="NOT_ANNOTATED_CDS"/>
    <property type="molecule type" value="Genomic_DNA"/>
</dbReference>
<feature type="active site" evidence="3">
    <location>
        <position position="533"/>
    </location>
</feature>
<feature type="signal peptide" evidence="7">
    <location>
        <begin position="1"/>
        <end position="17"/>
    </location>
</feature>
<reference evidence="9 11" key="3">
    <citation type="journal article" date="2015" name="BMC Genomics">
        <title>Sex and parasites: genomic and transcriptomic analysis of Microbotryum lychnidis-dioicae, the biotrophic and plant-castrating anther smut fungus.</title>
        <authorList>
            <person name="Perlin M.H."/>
            <person name="Amselem J."/>
            <person name="Fontanillas E."/>
            <person name="Toh S.S."/>
            <person name="Chen Z."/>
            <person name="Goldberg J."/>
            <person name="Duplessis S."/>
            <person name="Henrissat B."/>
            <person name="Young S."/>
            <person name="Zeng Q."/>
            <person name="Aguileta G."/>
            <person name="Petit E."/>
            <person name="Badouin H."/>
            <person name="Andrews J."/>
            <person name="Razeeq D."/>
            <person name="Gabaldon T."/>
            <person name="Quesneville H."/>
            <person name="Giraud T."/>
            <person name="Hood M.E."/>
            <person name="Schultz D.J."/>
            <person name="Cuomo C.A."/>
        </authorList>
    </citation>
    <scope>NUCLEOTIDE SEQUENCE [LARGE SCALE GENOMIC DNA]</scope>
    <source>
        <strain evidence="11">p1A1 Lamole</strain>
        <strain evidence="9">P1A1 Lamole</strain>
    </source>
</reference>
<feature type="compositionally biased region" description="Polar residues" evidence="6">
    <location>
        <begin position="56"/>
        <end position="74"/>
    </location>
</feature>
<feature type="disulfide bond" evidence="4">
    <location>
        <begin position="366"/>
        <end position="371"/>
    </location>
</feature>
<evidence type="ECO:0000256" key="1">
    <source>
        <dbReference type="ARBA" id="ARBA00007447"/>
    </source>
</evidence>
<evidence type="ECO:0000259" key="8">
    <source>
        <dbReference type="PROSITE" id="PS51767"/>
    </source>
</evidence>
<dbReference type="Pfam" id="PF00026">
    <property type="entry name" value="Asp"/>
    <property type="match status" value="1"/>
</dbReference>
<name>U5H0Y6_USTV1</name>
<feature type="compositionally biased region" description="Basic and acidic residues" evidence="6">
    <location>
        <begin position="78"/>
        <end position="89"/>
    </location>
</feature>
<feature type="domain" description="Peptidase A1" evidence="8">
    <location>
        <begin position="335"/>
        <end position="644"/>
    </location>
</feature>
<dbReference type="EMBL" id="GL541648">
    <property type="protein sequence ID" value="KDE08589.1"/>
    <property type="molecule type" value="Genomic_DNA"/>
</dbReference>
<dbReference type="FunFam" id="2.40.70.10:FF:000008">
    <property type="entry name" value="Cathepsin D"/>
    <property type="match status" value="1"/>
</dbReference>
<dbReference type="Proteomes" id="UP000017200">
    <property type="component" value="Unassembled WGS sequence"/>
</dbReference>
<keyword evidence="2 5" id="KW-0064">Aspartyl protease</keyword>
<keyword evidence="5" id="KW-0378">Hydrolase</keyword>
<sequence length="648" mass="66558">MVRAPLALLLLAVSIQATPLASLAAAQATALEQPSLPASAAAAAAGLPLVDLATPPAQTTNETSTNETPGTTIQIPLRKRDSAELTKEDGSISWDRVQSHLAKMHAKFKRGTSAYLENQGEALLPASDRALYGGYGVVSGAMMGQKRAWMEEGNPMEWDESPGQIEEPHAEHLQIKSRGVRSVSGGRDPTKQRRGGDTLFSVERFKGIRGAGRLFGRGLKPPREGPVESVNEASSDLRVNAAKPTQQSRKDAVASRAAARAAAESARVDGRGNKATTAGGQKVTTAKTTAATTPRAGARATTTSTGAKAAATKGGGSSSSAGGVSLTNYNDGSVWTGAISIGTPAKTFNIDFDTGSADLWVPSSGCSSAACAPHTKYDPSKSSTSKADPSKKLSITYGDGSSTTGLVYQDTVTLAGLTTTGQGFGVATGMSSDWASDPMDGLMGMAYASISQTKTTPFFQTLVAEEQVAAPQFSFRLGASGDSELFLGGMNSNDYVAGSTQWTRVVSQGYWTVSANANVNGKAALKGINAIIDTGTSVIVAPTADAATYWAAVADSAPYGGGGGYYTYPCKASLTASFTFAGGSQKWAVLSNALNLGKVAAGSDRCVGAIVGADVGISGWVLGGSFLQGVYVTFDLGSNRVGFSTLKN</sequence>
<evidence type="ECO:0000313" key="10">
    <source>
        <dbReference type="EnsemblFungi" id="MVLG_01053T0"/>
    </source>
</evidence>
<reference evidence="10" key="4">
    <citation type="submission" date="2015-06" db="UniProtKB">
        <authorList>
            <consortium name="EnsemblFungi"/>
        </authorList>
    </citation>
    <scope>IDENTIFICATION</scope>
</reference>
<feature type="region of interest" description="Disordered" evidence="6">
    <location>
        <begin position="213"/>
        <end position="323"/>
    </location>
</feature>
<comment type="similarity">
    <text evidence="1 5">Belongs to the peptidase A1 family.</text>
</comment>
<dbReference type="SUPFAM" id="SSF50630">
    <property type="entry name" value="Acid proteases"/>
    <property type="match status" value="1"/>
</dbReference>
<dbReference type="EnsemblFungi" id="MVLG_01053T0">
    <property type="protein sequence ID" value="MVLG_01053T0"/>
    <property type="gene ID" value="MVLG_01053"/>
</dbReference>
<dbReference type="PANTHER" id="PTHR47966">
    <property type="entry name" value="BETA-SITE APP-CLEAVING ENZYME, ISOFORM A-RELATED"/>
    <property type="match status" value="1"/>
</dbReference>
<reference evidence="9" key="2">
    <citation type="submission" date="2010-11" db="EMBL/GenBank/DDBJ databases">
        <authorList>
            <consortium name="The Broad Institute Genome Sequencing Platform"/>
            <person name="Earl A."/>
            <person name="Ward D."/>
            <person name="Feldgarden M."/>
            <person name="Gevers D."/>
            <person name="Butler R."/>
            <person name="Young S.K."/>
            <person name="Zeng Q."/>
            <person name="Gargeya S."/>
            <person name="Fitzgerald M."/>
            <person name="Haas B."/>
            <person name="Abouelleil A."/>
            <person name="Alvarado L."/>
            <person name="Arachchi H.M."/>
            <person name="Berlin A."/>
            <person name="Brown A."/>
            <person name="Chapman S.B."/>
            <person name="Chen Z."/>
            <person name="Dunbar C."/>
            <person name="Freedman E."/>
            <person name="Gearin G."/>
            <person name="Gellesch M."/>
            <person name="Goldberg J."/>
            <person name="Griggs A."/>
            <person name="Gujja S."/>
            <person name="Heilman E."/>
            <person name="Heiman D."/>
            <person name="Howarth C."/>
            <person name="Larson L."/>
            <person name="Lui A."/>
            <person name="MacDonald P.J.P."/>
            <person name="Mehta T."/>
            <person name="Montmayeur A."/>
            <person name="Murphy C."/>
            <person name="Neiman D."/>
            <person name="Pearson M."/>
            <person name="Priest M."/>
            <person name="Roberts A."/>
            <person name="Saif S."/>
            <person name="Shea T."/>
            <person name="Shenoy N."/>
            <person name="Sisk P."/>
            <person name="Stolte C."/>
            <person name="Sykes S."/>
            <person name="White J."/>
            <person name="Yandava C."/>
            <person name="Wortman J."/>
            <person name="Nusbaum C."/>
            <person name="Birren B."/>
        </authorList>
    </citation>
    <scope>NUCLEOTIDE SEQUENCE</scope>
    <source>
        <strain evidence="9">P1A1 Lamole</strain>
    </source>
</reference>